<sequence>MARQLLRRRGRYTSWLHQTSWFHRRFHNVTTTTGAPVHAVSFTINNAIEHPWTEIRNVRRSEFVVVDTSYRGKSHR</sequence>
<dbReference type="EMBL" id="KN832037">
    <property type="protein sequence ID" value="KIN96937.1"/>
    <property type="molecule type" value="Genomic_DNA"/>
</dbReference>
<reference evidence="1 2" key="1">
    <citation type="submission" date="2014-04" db="EMBL/GenBank/DDBJ databases">
        <authorList>
            <consortium name="DOE Joint Genome Institute"/>
            <person name="Kuo A."/>
            <person name="Kohler A."/>
            <person name="Costa M.D."/>
            <person name="Nagy L.G."/>
            <person name="Floudas D."/>
            <person name="Copeland A."/>
            <person name="Barry K.W."/>
            <person name="Cichocki N."/>
            <person name="Veneault-Fourrey C."/>
            <person name="LaButti K."/>
            <person name="Lindquist E.A."/>
            <person name="Lipzen A."/>
            <person name="Lundell T."/>
            <person name="Morin E."/>
            <person name="Murat C."/>
            <person name="Sun H."/>
            <person name="Tunlid A."/>
            <person name="Henrissat B."/>
            <person name="Grigoriev I.V."/>
            <person name="Hibbett D.S."/>
            <person name="Martin F."/>
            <person name="Nordberg H.P."/>
            <person name="Cantor M.N."/>
            <person name="Hua S.X."/>
        </authorList>
    </citation>
    <scope>NUCLEOTIDE SEQUENCE [LARGE SCALE GENOMIC DNA]</scope>
    <source>
        <strain evidence="1 2">Marx 270</strain>
    </source>
</reference>
<reference evidence="2" key="2">
    <citation type="submission" date="2015-01" db="EMBL/GenBank/DDBJ databases">
        <title>Evolutionary Origins and Diversification of the Mycorrhizal Mutualists.</title>
        <authorList>
            <consortium name="DOE Joint Genome Institute"/>
            <consortium name="Mycorrhizal Genomics Consortium"/>
            <person name="Kohler A."/>
            <person name="Kuo A."/>
            <person name="Nagy L.G."/>
            <person name="Floudas D."/>
            <person name="Copeland A."/>
            <person name="Barry K.W."/>
            <person name="Cichocki N."/>
            <person name="Veneault-Fourrey C."/>
            <person name="LaButti K."/>
            <person name="Lindquist E.A."/>
            <person name="Lipzen A."/>
            <person name="Lundell T."/>
            <person name="Morin E."/>
            <person name="Murat C."/>
            <person name="Riley R."/>
            <person name="Ohm R."/>
            <person name="Sun H."/>
            <person name="Tunlid A."/>
            <person name="Henrissat B."/>
            <person name="Grigoriev I.V."/>
            <person name="Hibbett D.S."/>
            <person name="Martin F."/>
        </authorList>
    </citation>
    <scope>NUCLEOTIDE SEQUENCE [LARGE SCALE GENOMIC DNA]</scope>
    <source>
        <strain evidence="2">Marx 270</strain>
    </source>
</reference>
<proteinExistence type="predicted"/>
<dbReference type="Proteomes" id="UP000054217">
    <property type="component" value="Unassembled WGS sequence"/>
</dbReference>
<organism evidence="1 2">
    <name type="scientific">Pisolithus tinctorius Marx 270</name>
    <dbReference type="NCBI Taxonomy" id="870435"/>
    <lineage>
        <taxon>Eukaryota</taxon>
        <taxon>Fungi</taxon>
        <taxon>Dikarya</taxon>
        <taxon>Basidiomycota</taxon>
        <taxon>Agaricomycotina</taxon>
        <taxon>Agaricomycetes</taxon>
        <taxon>Agaricomycetidae</taxon>
        <taxon>Boletales</taxon>
        <taxon>Sclerodermatineae</taxon>
        <taxon>Pisolithaceae</taxon>
        <taxon>Pisolithus</taxon>
    </lineage>
</organism>
<dbReference type="HOGENOM" id="CLU_2655531_0_0_1"/>
<gene>
    <name evidence="1" type="ORF">M404DRAFT_924311</name>
</gene>
<keyword evidence="2" id="KW-1185">Reference proteome</keyword>
<name>A0A0C3IIY2_PISTI</name>
<protein>
    <submittedName>
        <fullName evidence="1">Uncharacterized protein</fullName>
    </submittedName>
</protein>
<dbReference type="InParanoid" id="A0A0C3IIY2"/>
<evidence type="ECO:0000313" key="1">
    <source>
        <dbReference type="EMBL" id="KIN96937.1"/>
    </source>
</evidence>
<evidence type="ECO:0000313" key="2">
    <source>
        <dbReference type="Proteomes" id="UP000054217"/>
    </source>
</evidence>
<accession>A0A0C3IIY2</accession>
<dbReference type="AlphaFoldDB" id="A0A0C3IIY2"/>